<dbReference type="AlphaFoldDB" id="A0ABD6DY36"/>
<comment type="caution">
    <text evidence="2">The sequence shown here is derived from an EMBL/GenBank/DDBJ whole genome shotgun (WGS) entry which is preliminary data.</text>
</comment>
<evidence type="ECO:0000256" key="1">
    <source>
        <dbReference type="SAM" id="Phobius"/>
    </source>
</evidence>
<dbReference type="Proteomes" id="UP001597092">
    <property type="component" value="Unassembled WGS sequence"/>
</dbReference>
<evidence type="ECO:0000313" key="2">
    <source>
        <dbReference type="EMBL" id="MFD1687023.1"/>
    </source>
</evidence>
<organism evidence="2 3">
    <name type="scientific">Halobellus litoreus</name>
    <dbReference type="NCBI Taxonomy" id="755310"/>
    <lineage>
        <taxon>Archaea</taxon>
        <taxon>Methanobacteriati</taxon>
        <taxon>Methanobacteriota</taxon>
        <taxon>Stenosarchaea group</taxon>
        <taxon>Halobacteria</taxon>
        <taxon>Halobacteriales</taxon>
        <taxon>Haloferacaceae</taxon>
        <taxon>Halobellus</taxon>
    </lineage>
</organism>
<keyword evidence="1" id="KW-0812">Transmembrane</keyword>
<reference evidence="2 3" key="1">
    <citation type="journal article" date="2019" name="Int. J. Syst. Evol. Microbiol.">
        <title>The Global Catalogue of Microorganisms (GCM) 10K type strain sequencing project: providing services to taxonomists for standard genome sequencing and annotation.</title>
        <authorList>
            <consortium name="The Broad Institute Genomics Platform"/>
            <consortium name="The Broad Institute Genome Sequencing Center for Infectious Disease"/>
            <person name="Wu L."/>
            <person name="Ma J."/>
        </authorList>
    </citation>
    <scope>NUCLEOTIDE SEQUENCE [LARGE SCALE GENOMIC DNA]</scope>
    <source>
        <strain evidence="2 3">CGMCC 1.10387</strain>
    </source>
</reference>
<keyword evidence="1" id="KW-1133">Transmembrane helix</keyword>
<feature type="transmembrane region" description="Helical" evidence="1">
    <location>
        <begin position="60"/>
        <end position="81"/>
    </location>
</feature>
<accession>A0ABD6DY36</accession>
<name>A0ABD6DY36_9EURY</name>
<sequence>MLVRGLYTVGLGAGLFINVLTDTLLSVETLLLLFGLLTLVDGGLLLLTAVDITERRIDSWWLTTSDLFGLGRGLILLGLAYRGTGGIGILTILLAVWTLSAGTCSYVAGYVLVVFTVTVYRRSADPSWRSAGNDLQ</sequence>
<proteinExistence type="predicted"/>
<keyword evidence="3" id="KW-1185">Reference proteome</keyword>
<protein>
    <submittedName>
        <fullName evidence="2">Uncharacterized protein</fullName>
    </submittedName>
</protein>
<feature type="transmembrane region" description="Helical" evidence="1">
    <location>
        <begin position="87"/>
        <end position="120"/>
    </location>
</feature>
<dbReference type="RefSeq" id="WP_256309137.1">
    <property type="nucleotide sequence ID" value="NZ_JANHAW010000004.1"/>
</dbReference>
<gene>
    <name evidence="2" type="ORF">ACFSAS_15540</name>
</gene>
<feature type="transmembrane region" description="Helical" evidence="1">
    <location>
        <begin position="31"/>
        <end position="53"/>
    </location>
</feature>
<keyword evidence="1" id="KW-0472">Membrane</keyword>
<dbReference type="EMBL" id="JBHUDP010000007">
    <property type="protein sequence ID" value="MFD1687023.1"/>
    <property type="molecule type" value="Genomic_DNA"/>
</dbReference>
<evidence type="ECO:0000313" key="3">
    <source>
        <dbReference type="Proteomes" id="UP001597092"/>
    </source>
</evidence>